<reference evidence="1" key="2">
    <citation type="submission" date="2018-03" db="EMBL/GenBank/DDBJ databases">
        <title>The Triticum urartu genome reveals the dynamic nature of wheat genome evolution.</title>
        <authorList>
            <person name="Ling H."/>
            <person name="Ma B."/>
            <person name="Shi X."/>
            <person name="Liu H."/>
            <person name="Dong L."/>
            <person name="Sun H."/>
            <person name="Cao Y."/>
            <person name="Gao Q."/>
            <person name="Zheng S."/>
            <person name="Li Y."/>
            <person name="Yu Y."/>
            <person name="Du H."/>
            <person name="Qi M."/>
            <person name="Li Y."/>
            <person name="Yu H."/>
            <person name="Cui Y."/>
            <person name="Wang N."/>
            <person name="Chen C."/>
            <person name="Wu H."/>
            <person name="Zhao Y."/>
            <person name="Zhang J."/>
            <person name="Li Y."/>
            <person name="Zhou W."/>
            <person name="Zhang B."/>
            <person name="Hu W."/>
            <person name="Eijk M."/>
            <person name="Tang J."/>
            <person name="Witsenboer H."/>
            <person name="Zhao S."/>
            <person name="Li Z."/>
            <person name="Zhang A."/>
            <person name="Wang D."/>
            <person name="Liang C."/>
        </authorList>
    </citation>
    <scope>NUCLEOTIDE SEQUENCE [LARGE SCALE GENOMIC DNA]</scope>
    <source>
        <strain evidence="1">cv. G1812</strain>
    </source>
</reference>
<dbReference type="Proteomes" id="UP000015106">
    <property type="component" value="Chromosome 7"/>
</dbReference>
<evidence type="ECO:0000313" key="1">
    <source>
        <dbReference type="EnsemblPlants" id="TuG1812G0700000814.01.T01"/>
    </source>
</evidence>
<protein>
    <submittedName>
        <fullName evidence="1">Uncharacterized protein</fullName>
    </submittedName>
</protein>
<dbReference type="EnsemblPlants" id="TuG1812G0700000814.01.T01">
    <property type="protein sequence ID" value="TuG1812G0700000814.01.T01"/>
    <property type="gene ID" value="TuG1812G0700000814.01"/>
</dbReference>
<evidence type="ECO:0000313" key="2">
    <source>
        <dbReference type="Proteomes" id="UP000015106"/>
    </source>
</evidence>
<dbReference type="Gramene" id="TuG1812G0700000814.01.T01">
    <property type="protein sequence ID" value="TuG1812G0700000814.01.T01"/>
    <property type="gene ID" value="TuG1812G0700000814.01"/>
</dbReference>
<accession>A0A8R7R066</accession>
<name>A0A8R7R066_TRIUA</name>
<reference evidence="2" key="1">
    <citation type="journal article" date="2013" name="Nature">
        <title>Draft genome of the wheat A-genome progenitor Triticum urartu.</title>
        <authorList>
            <person name="Ling H.Q."/>
            <person name="Zhao S."/>
            <person name="Liu D."/>
            <person name="Wang J."/>
            <person name="Sun H."/>
            <person name="Zhang C."/>
            <person name="Fan H."/>
            <person name="Li D."/>
            <person name="Dong L."/>
            <person name="Tao Y."/>
            <person name="Gao C."/>
            <person name="Wu H."/>
            <person name="Li Y."/>
            <person name="Cui Y."/>
            <person name="Guo X."/>
            <person name="Zheng S."/>
            <person name="Wang B."/>
            <person name="Yu K."/>
            <person name="Liang Q."/>
            <person name="Yang W."/>
            <person name="Lou X."/>
            <person name="Chen J."/>
            <person name="Feng M."/>
            <person name="Jian J."/>
            <person name="Zhang X."/>
            <person name="Luo G."/>
            <person name="Jiang Y."/>
            <person name="Liu J."/>
            <person name="Wang Z."/>
            <person name="Sha Y."/>
            <person name="Zhang B."/>
            <person name="Wu H."/>
            <person name="Tang D."/>
            <person name="Shen Q."/>
            <person name="Xue P."/>
            <person name="Zou S."/>
            <person name="Wang X."/>
            <person name="Liu X."/>
            <person name="Wang F."/>
            <person name="Yang Y."/>
            <person name="An X."/>
            <person name="Dong Z."/>
            <person name="Zhang K."/>
            <person name="Zhang X."/>
            <person name="Luo M.C."/>
            <person name="Dvorak J."/>
            <person name="Tong Y."/>
            <person name="Wang J."/>
            <person name="Yang H."/>
            <person name="Li Z."/>
            <person name="Wang D."/>
            <person name="Zhang A."/>
            <person name="Wang J."/>
        </authorList>
    </citation>
    <scope>NUCLEOTIDE SEQUENCE</scope>
    <source>
        <strain evidence="2">cv. G1812</strain>
    </source>
</reference>
<dbReference type="AlphaFoldDB" id="A0A8R7R066"/>
<keyword evidence="2" id="KW-1185">Reference proteome</keyword>
<organism evidence="1 2">
    <name type="scientific">Triticum urartu</name>
    <name type="common">Red wild einkorn</name>
    <name type="synonym">Crithodium urartu</name>
    <dbReference type="NCBI Taxonomy" id="4572"/>
    <lineage>
        <taxon>Eukaryota</taxon>
        <taxon>Viridiplantae</taxon>
        <taxon>Streptophyta</taxon>
        <taxon>Embryophyta</taxon>
        <taxon>Tracheophyta</taxon>
        <taxon>Spermatophyta</taxon>
        <taxon>Magnoliopsida</taxon>
        <taxon>Liliopsida</taxon>
        <taxon>Poales</taxon>
        <taxon>Poaceae</taxon>
        <taxon>BOP clade</taxon>
        <taxon>Pooideae</taxon>
        <taxon>Triticodae</taxon>
        <taxon>Triticeae</taxon>
        <taxon>Triticinae</taxon>
        <taxon>Triticum</taxon>
    </lineage>
</organism>
<sequence length="138" mass="16279">MQDSVDLWAATMKKIKMPRKMRSMQKRLQKMDCDSYGVQPEIHCKERQVPDIQETAGYVEEAEIIRMTDDERKILDCISGSNSYFPLLLITVIGVSRTCPKKTYMHVQRRHICMWVHGYRREGLGRIWVIAQKEETCR</sequence>
<reference evidence="1" key="3">
    <citation type="submission" date="2022-06" db="UniProtKB">
        <authorList>
            <consortium name="EnsemblPlants"/>
        </authorList>
    </citation>
    <scope>IDENTIFICATION</scope>
</reference>
<proteinExistence type="predicted"/>